<dbReference type="RefSeq" id="WP_035333519.1">
    <property type="nucleotide sequence ID" value="NZ_APVL01000045.1"/>
</dbReference>
<gene>
    <name evidence="2" type="ORF">PBF_24378</name>
</gene>
<feature type="chain" id="PRO_5039602257" evidence="1">
    <location>
        <begin position="20"/>
        <end position="267"/>
    </location>
</feature>
<dbReference type="eggNOG" id="ENOG5030CZ6">
    <property type="taxonomic scope" value="Bacteria"/>
</dbReference>
<dbReference type="Proteomes" id="UP000019270">
    <property type="component" value="Unassembled WGS sequence"/>
</dbReference>
<reference evidence="2 3" key="2">
    <citation type="journal article" date="2016" name="Sci. Rep.">
        <title>A novel serine protease, Sep1, from Bacillus firmus DS-1 has nematicidal activity and degrades multiple intestinal-associated nematode proteins.</title>
        <authorList>
            <person name="Geng C."/>
            <person name="Nie X."/>
            <person name="Tang Z."/>
            <person name="Zhang Y."/>
            <person name="Lin J."/>
            <person name="Sun M."/>
            <person name="Peng D."/>
        </authorList>
    </citation>
    <scope>NUCLEOTIDE SEQUENCE [LARGE SCALE GENOMIC DNA]</scope>
    <source>
        <strain evidence="2 3">DS1</strain>
    </source>
</reference>
<name>W7KYG3_CYTFI</name>
<accession>W7KYG3</accession>
<dbReference type="PATRIC" id="fig|1307436.3.peg.5190"/>
<keyword evidence="1" id="KW-0732">Signal</keyword>
<protein>
    <submittedName>
        <fullName evidence="2">Uncharacterized protein</fullName>
    </submittedName>
</protein>
<evidence type="ECO:0000256" key="1">
    <source>
        <dbReference type="SAM" id="SignalP"/>
    </source>
</evidence>
<sequence>MKKVVSALAVLTLSLGIFAQTSTATKNETNETIKSDVKTVKLTEKEIIKNIKDHYKDAAVANRLIEKKKKGELFDSENPNKKHLGIKKQIDKYTTITTFPDGSMIEEKVDFSDATFYDEDGNVISNPFTSLSDSKLEELEKAEEPEYSTMASVISGGSWTSGSGYRCVNGIDVEKNVFGTYGASYSADFCTYDGSYDHLQRVYAVRLWSDGDFDILSQGVFRSRETADYSAYGGVKFKVSTGPDSGTSTEWLYLRVGGNNYWYTSTY</sequence>
<dbReference type="OrthoDB" id="2835886at2"/>
<dbReference type="EMBL" id="APVL01000045">
    <property type="protein sequence ID" value="EWG08396.1"/>
    <property type="molecule type" value="Genomic_DNA"/>
</dbReference>
<feature type="signal peptide" evidence="1">
    <location>
        <begin position="1"/>
        <end position="19"/>
    </location>
</feature>
<dbReference type="AlphaFoldDB" id="W7KYG3"/>
<organism evidence="2 3">
    <name type="scientific">Cytobacillus firmus DS1</name>
    <dbReference type="NCBI Taxonomy" id="1307436"/>
    <lineage>
        <taxon>Bacteria</taxon>
        <taxon>Bacillati</taxon>
        <taxon>Bacillota</taxon>
        <taxon>Bacilli</taxon>
        <taxon>Bacillales</taxon>
        <taxon>Bacillaceae</taxon>
        <taxon>Cytobacillus</taxon>
    </lineage>
</organism>
<comment type="caution">
    <text evidence="2">The sequence shown here is derived from an EMBL/GenBank/DDBJ whole genome shotgun (WGS) entry which is preliminary data.</text>
</comment>
<evidence type="ECO:0000313" key="3">
    <source>
        <dbReference type="Proteomes" id="UP000019270"/>
    </source>
</evidence>
<reference evidence="3" key="1">
    <citation type="submission" date="2013-03" db="EMBL/GenBank/DDBJ databases">
        <title>Draft genome sequence of Bacillus firmus DS1.</title>
        <authorList>
            <person name="Peng D."/>
            <person name="Zhu L."/>
            <person name="Sun M."/>
        </authorList>
    </citation>
    <scope>NUCLEOTIDE SEQUENCE [LARGE SCALE GENOMIC DNA]</scope>
    <source>
        <strain evidence="3">DS1</strain>
    </source>
</reference>
<evidence type="ECO:0000313" key="2">
    <source>
        <dbReference type="EMBL" id="EWG08396.1"/>
    </source>
</evidence>
<proteinExistence type="predicted"/>